<dbReference type="Proteomes" id="UP000291072">
    <property type="component" value="Unassembled WGS sequence"/>
</dbReference>
<dbReference type="SUPFAM" id="SSF110395">
    <property type="entry name" value="CutC-like"/>
    <property type="match status" value="1"/>
</dbReference>
<organism evidence="3 4">
    <name type="scientific">Mycoplasma todarodis</name>
    <dbReference type="NCBI Taxonomy" id="1937191"/>
    <lineage>
        <taxon>Bacteria</taxon>
        <taxon>Bacillati</taxon>
        <taxon>Mycoplasmatota</taxon>
        <taxon>Mollicutes</taxon>
        <taxon>Mycoplasmataceae</taxon>
        <taxon>Mycoplasma</taxon>
    </lineage>
</organism>
<comment type="caution">
    <text evidence="3">The sequence shown here is derived from an EMBL/GenBank/DDBJ whole genome shotgun (WGS) entry which is preliminary data.</text>
</comment>
<comment type="similarity">
    <text evidence="1">Belongs to the CutC family.</text>
</comment>
<dbReference type="OrthoDB" id="9815677at2"/>
<dbReference type="Gene3D" id="3.20.20.380">
    <property type="entry name" value="Copper homeostasis (CutC) domain"/>
    <property type="match status" value="1"/>
</dbReference>
<dbReference type="EMBL" id="PSZP01000005">
    <property type="protein sequence ID" value="TCG11553.1"/>
    <property type="molecule type" value="Genomic_DNA"/>
</dbReference>
<dbReference type="PANTHER" id="PTHR12598:SF0">
    <property type="entry name" value="COPPER HOMEOSTASIS PROTEIN CUTC HOMOLOG"/>
    <property type="match status" value="1"/>
</dbReference>
<gene>
    <name evidence="3" type="ORF">C4B25_01065</name>
</gene>
<name>A0A4R0XLL1_9MOLU</name>
<dbReference type="InterPro" id="IPR005627">
    <property type="entry name" value="CutC-like"/>
</dbReference>
<dbReference type="GO" id="GO:0005507">
    <property type="term" value="F:copper ion binding"/>
    <property type="evidence" value="ECO:0007669"/>
    <property type="project" value="TreeGrafter"/>
</dbReference>
<dbReference type="RefSeq" id="WP_131613215.1">
    <property type="nucleotide sequence ID" value="NZ_PSZP01000005.1"/>
</dbReference>
<reference evidence="3 4" key="1">
    <citation type="submission" date="2018-02" db="EMBL/GenBank/DDBJ databases">
        <title>Mycoplasma marinum and Mycoplasma todarodis sp. nov., moderately halophilic and psychrotolerant mycoplasmas isolated from cephalopods.</title>
        <authorList>
            <person name="Viver T."/>
        </authorList>
    </citation>
    <scope>NUCLEOTIDE SEQUENCE [LARGE SCALE GENOMIC DNA]</scope>
    <source>
        <strain evidence="3 4">5H</strain>
    </source>
</reference>
<evidence type="ECO:0000256" key="1">
    <source>
        <dbReference type="ARBA" id="ARBA00007768"/>
    </source>
</evidence>
<proteinExistence type="inferred from homology"/>
<accession>A0A4R0XLL1</accession>
<dbReference type="PANTHER" id="PTHR12598">
    <property type="entry name" value="COPPER HOMEOSTASIS PROTEIN CUTC"/>
    <property type="match status" value="1"/>
</dbReference>
<dbReference type="AlphaFoldDB" id="A0A4R0XLL1"/>
<evidence type="ECO:0000313" key="4">
    <source>
        <dbReference type="Proteomes" id="UP000291072"/>
    </source>
</evidence>
<dbReference type="Pfam" id="PF03932">
    <property type="entry name" value="CutC"/>
    <property type="match status" value="1"/>
</dbReference>
<protein>
    <recommendedName>
        <fullName evidence="2">Copper homeostasis protein cutC homolog</fullName>
    </recommendedName>
</protein>
<sequence>MKITTLEVIAQSIEDVIAINKSKAHRIELCANLEVGGYTPNLELIKEATSISNIPVMVIVRNHSDTFEITKEQLDLIIKQVKEINKTKAHGIVFGATLNNEVNRQALELIKSALNDKEITFHKAFDEINNKEQESRYLKEQGVSRILTSGREGNPEEFIEELLQTQSSGIEVLIGGGVTLKNKDLLVKNGFTNIHIGRAARQNNSWDHSIDINKINEFLK</sequence>
<evidence type="ECO:0000256" key="2">
    <source>
        <dbReference type="ARBA" id="ARBA00019014"/>
    </source>
</evidence>
<evidence type="ECO:0000313" key="3">
    <source>
        <dbReference type="EMBL" id="TCG11553.1"/>
    </source>
</evidence>
<dbReference type="InterPro" id="IPR036822">
    <property type="entry name" value="CutC-like_dom_sf"/>
</dbReference>
<keyword evidence="4" id="KW-1185">Reference proteome</keyword>